<evidence type="ECO:0000256" key="1">
    <source>
        <dbReference type="SAM" id="Phobius"/>
    </source>
</evidence>
<keyword evidence="3" id="KW-1185">Reference proteome</keyword>
<evidence type="ECO:0000313" key="2">
    <source>
        <dbReference type="EMBL" id="CRL07539.1"/>
    </source>
</evidence>
<keyword evidence="1" id="KW-1133">Transmembrane helix</keyword>
<dbReference type="EMBL" id="CVRI01000072">
    <property type="protein sequence ID" value="CRL07539.1"/>
    <property type="molecule type" value="Genomic_DNA"/>
</dbReference>
<sequence length="121" mass="14571">MNKKKRKYFTFVSRRVRFFVFYMSTVTLSFLFSCFFITTINNAAPSNEAHFLHSQEIDSKFSKFMEILKYVTFLNVFYCLMILYIILTVLYTIIFFKRFKMKMLIKSKLKSVKVETPVIKT</sequence>
<feature type="transmembrane region" description="Helical" evidence="1">
    <location>
        <begin position="70"/>
        <end position="96"/>
    </location>
</feature>
<feature type="transmembrane region" description="Helical" evidence="1">
    <location>
        <begin position="20"/>
        <end position="40"/>
    </location>
</feature>
<dbReference type="PROSITE" id="PS51257">
    <property type="entry name" value="PROKAR_LIPOPROTEIN"/>
    <property type="match status" value="1"/>
</dbReference>
<evidence type="ECO:0000313" key="3">
    <source>
        <dbReference type="Proteomes" id="UP000183832"/>
    </source>
</evidence>
<organism evidence="2 3">
    <name type="scientific">Clunio marinus</name>
    <dbReference type="NCBI Taxonomy" id="568069"/>
    <lineage>
        <taxon>Eukaryota</taxon>
        <taxon>Metazoa</taxon>
        <taxon>Ecdysozoa</taxon>
        <taxon>Arthropoda</taxon>
        <taxon>Hexapoda</taxon>
        <taxon>Insecta</taxon>
        <taxon>Pterygota</taxon>
        <taxon>Neoptera</taxon>
        <taxon>Endopterygota</taxon>
        <taxon>Diptera</taxon>
        <taxon>Nematocera</taxon>
        <taxon>Chironomoidea</taxon>
        <taxon>Chironomidae</taxon>
        <taxon>Clunio</taxon>
    </lineage>
</organism>
<name>A0A1J1J553_9DIPT</name>
<keyword evidence="1" id="KW-0472">Membrane</keyword>
<dbReference type="AlphaFoldDB" id="A0A1J1J553"/>
<reference evidence="2 3" key="1">
    <citation type="submission" date="2015-04" db="EMBL/GenBank/DDBJ databases">
        <authorList>
            <person name="Syromyatnikov M.Y."/>
            <person name="Popov V.N."/>
        </authorList>
    </citation>
    <scope>NUCLEOTIDE SEQUENCE [LARGE SCALE GENOMIC DNA]</scope>
</reference>
<protein>
    <submittedName>
        <fullName evidence="2">CLUMA_CG020504, isoform A</fullName>
    </submittedName>
</protein>
<dbReference type="Proteomes" id="UP000183832">
    <property type="component" value="Unassembled WGS sequence"/>
</dbReference>
<gene>
    <name evidence="2" type="ORF">CLUMA_CG020504</name>
</gene>
<proteinExistence type="predicted"/>
<keyword evidence="1" id="KW-0812">Transmembrane</keyword>
<accession>A0A1J1J553</accession>